<gene>
    <name evidence="3" type="ORF">UFOPK1684_01398</name>
</gene>
<dbReference type="InterPro" id="IPR001387">
    <property type="entry name" value="Cro/C1-type_HTH"/>
</dbReference>
<accession>A0A6J6F025</accession>
<dbReference type="SMART" id="SM00530">
    <property type="entry name" value="HTH_XRE"/>
    <property type="match status" value="1"/>
</dbReference>
<dbReference type="EMBL" id="CAEZTM010000095">
    <property type="protein sequence ID" value="CAB4580909.1"/>
    <property type="molecule type" value="Genomic_DNA"/>
</dbReference>
<feature type="domain" description="HTH cro/C1-type" evidence="2">
    <location>
        <begin position="26"/>
        <end position="82"/>
    </location>
</feature>
<organism evidence="3">
    <name type="scientific">freshwater metagenome</name>
    <dbReference type="NCBI Taxonomy" id="449393"/>
    <lineage>
        <taxon>unclassified sequences</taxon>
        <taxon>metagenomes</taxon>
        <taxon>ecological metagenomes</taxon>
    </lineage>
</organism>
<protein>
    <submittedName>
        <fullName evidence="3">Unannotated protein</fullName>
    </submittedName>
</protein>
<proteinExistence type="predicted"/>
<name>A0A6J6F025_9ZZZZ</name>
<dbReference type="AlphaFoldDB" id="A0A6J6F025"/>
<dbReference type="GO" id="GO:0003677">
    <property type="term" value="F:DNA binding"/>
    <property type="evidence" value="ECO:0007669"/>
    <property type="project" value="InterPro"/>
</dbReference>
<evidence type="ECO:0000259" key="2">
    <source>
        <dbReference type="PROSITE" id="PS50943"/>
    </source>
</evidence>
<feature type="region of interest" description="Disordered" evidence="1">
    <location>
        <begin position="84"/>
        <end position="103"/>
    </location>
</feature>
<dbReference type="Pfam" id="PF01381">
    <property type="entry name" value="HTH_3"/>
    <property type="match status" value="1"/>
</dbReference>
<dbReference type="SUPFAM" id="SSF47413">
    <property type="entry name" value="lambda repressor-like DNA-binding domains"/>
    <property type="match status" value="1"/>
</dbReference>
<sequence>MITWDEKLVAQARVLLDSERHLMESLTAIRKKRGITQAEVARRMGVSQPAVAAFEHYDANPRMASIRRYALAIGAEFTVEVRETGGDSNYGTQPLPVPRNTQS</sequence>
<evidence type="ECO:0000256" key="1">
    <source>
        <dbReference type="SAM" id="MobiDB-lite"/>
    </source>
</evidence>
<reference evidence="3" key="1">
    <citation type="submission" date="2020-05" db="EMBL/GenBank/DDBJ databases">
        <authorList>
            <person name="Chiriac C."/>
            <person name="Salcher M."/>
            <person name="Ghai R."/>
            <person name="Kavagutti S V."/>
        </authorList>
    </citation>
    <scope>NUCLEOTIDE SEQUENCE</scope>
</reference>
<dbReference type="InterPro" id="IPR010982">
    <property type="entry name" value="Lambda_DNA-bd_dom_sf"/>
</dbReference>
<evidence type="ECO:0000313" key="3">
    <source>
        <dbReference type="EMBL" id="CAB4580909.1"/>
    </source>
</evidence>
<dbReference type="CDD" id="cd00093">
    <property type="entry name" value="HTH_XRE"/>
    <property type="match status" value="1"/>
</dbReference>
<dbReference type="Gene3D" id="1.10.260.40">
    <property type="entry name" value="lambda repressor-like DNA-binding domains"/>
    <property type="match status" value="1"/>
</dbReference>
<dbReference type="PROSITE" id="PS50943">
    <property type="entry name" value="HTH_CROC1"/>
    <property type="match status" value="1"/>
</dbReference>